<dbReference type="HOGENOM" id="CLU_2738091_0_0_11"/>
<dbReference type="AlphaFoldDB" id="W5W971"/>
<dbReference type="Proteomes" id="UP000019225">
    <property type="component" value="Chromosome"/>
</dbReference>
<dbReference type="eggNOG" id="COG1436">
    <property type="taxonomic scope" value="Bacteria"/>
</dbReference>
<dbReference type="KEGG" id="kal:KALB_4143"/>
<protein>
    <submittedName>
        <fullName evidence="1">Uncharacterized protein</fullName>
    </submittedName>
</protein>
<organism evidence="1 2">
    <name type="scientific">Kutzneria albida DSM 43870</name>
    <dbReference type="NCBI Taxonomy" id="1449976"/>
    <lineage>
        <taxon>Bacteria</taxon>
        <taxon>Bacillati</taxon>
        <taxon>Actinomycetota</taxon>
        <taxon>Actinomycetes</taxon>
        <taxon>Pseudonocardiales</taxon>
        <taxon>Pseudonocardiaceae</taxon>
        <taxon>Kutzneria</taxon>
    </lineage>
</organism>
<dbReference type="EMBL" id="CP007155">
    <property type="protein sequence ID" value="AHH97507.1"/>
    <property type="molecule type" value="Genomic_DNA"/>
</dbReference>
<evidence type="ECO:0000313" key="1">
    <source>
        <dbReference type="EMBL" id="AHH97507.1"/>
    </source>
</evidence>
<sequence length="73" mass="7320">MGSLCAIGEPLRVQGFAMAGAVVLPATEPEQVRRAWQSRPAGVEVVVLTPAAAAVLGTAVDEPGGPLSVVLPS</sequence>
<accession>W5W971</accession>
<reference evidence="1 2" key="1">
    <citation type="journal article" date="2014" name="BMC Genomics">
        <title>Complete genome sequence of producer of the glycopeptide antibiotic Aculeximycin Kutzneria albida DSM 43870T, a representative of minor genus of Pseudonocardiaceae.</title>
        <authorList>
            <person name="Rebets Y."/>
            <person name="Tokovenko B."/>
            <person name="Lushchyk I."/>
            <person name="Ruckert C."/>
            <person name="Zaburannyi N."/>
            <person name="Bechthold A."/>
            <person name="Kalinowski J."/>
            <person name="Luzhetskyy A."/>
        </authorList>
    </citation>
    <scope>NUCLEOTIDE SEQUENCE [LARGE SCALE GENOMIC DNA]</scope>
    <source>
        <strain evidence="1">DSM 43870</strain>
    </source>
</reference>
<gene>
    <name evidence="1" type="ORF">KALB_4143</name>
</gene>
<keyword evidence="2" id="KW-1185">Reference proteome</keyword>
<dbReference type="STRING" id="1449976.KALB_4143"/>
<evidence type="ECO:0000313" key="2">
    <source>
        <dbReference type="Proteomes" id="UP000019225"/>
    </source>
</evidence>
<proteinExistence type="predicted"/>
<name>W5W971_9PSEU</name>
<dbReference type="OrthoDB" id="4246289at2"/>